<organism evidence="1 2">
    <name type="scientific">Cypionkella aquatica</name>
    <dbReference type="NCBI Taxonomy" id="1756042"/>
    <lineage>
        <taxon>Bacteria</taxon>
        <taxon>Pseudomonadati</taxon>
        <taxon>Pseudomonadota</taxon>
        <taxon>Alphaproteobacteria</taxon>
        <taxon>Rhodobacterales</taxon>
        <taxon>Paracoccaceae</taxon>
        <taxon>Cypionkella</taxon>
    </lineage>
</organism>
<evidence type="ECO:0000313" key="2">
    <source>
        <dbReference type="Proteomes" id="UP001157355"/>
    </source>
</evidence>
<dbReference type="Proteomes" id="UP001157355">
    <property type="component" value="Unassembled WGS sequence"/>
</dbReference>
<comment type="caution">
    <text evidence="1">The sequence shown here is derived from an EMBL/GenBank/DDBJ whole genome shotgun (WGS) entry which is preliminary data.</text>
</comment>
<reference evidence="1 2" key="1">
    <citation type="journal article" date="2014" name="Int. J. Syst. Evol. Microbiol.">
        <title>Complete genome sequence of Corynebacterium casei LMG S-19264T (=DSM 44701T), isolated from a smear-ripened cheese.</title>
        <authorList>
            <consortium name="US DOE Joint Genome Institute (JGI-PGF)"/>
            <person name="Walter F."/>
            <person name="Albersmeier A."/>
            <person name="Kalinowski J."/>
            <person name="Ruckert C."/>
        </authorList>
    </citation>
    <scope>NUCLEOTIDE SEQUENCE [LARGE SCALE GENOMIC DNA]</scope>
    <source>
        <strain evidence="1 2">NBRC 111766</strain>
    </source>
</reference>
<gene>
    <name evidence="1" type="ORF">GCM10010873_21020</name>
</gene>
<accession>A0AA37TWF9</accession>
<dbReference type="EMBL" id="BSPP01000007">
    <property type="protein sequence ID" value="GLS87128.1"/>
    <property type="molecule type" value="Genomic_DNA"/>
</dbReference>
<protein>
    <submittedName>
        <fullName evidence="1">Uncharacterized protein</fullName>
    </submittedName>
</protein>
<evidence type="ECO:0000313" key="1">
    <source>
        <dbReference type="EMBL" id="GLS87128.1"/>
    </source>
</evidence>
<keyword evidence="2" id="KW-1185">Reference proteome</keyword>
<dbReference type="AlphaFoldDB" id="A0AA37TWF9"/>
<proteinExistence type="predicted"/>
<name>A0AA37TWF9_9RHOB</name>
<sequence>MFGDGIVAIHFEVDLHLRPKGCQQGRANQTAGGFGSGSDMAVGIGHLGFQRMNGVND</sequence>